<sequence>MKLLKLIFSLLLLVMVAGCGEEEECQNKVLPFFDGEEYVTETLVDRICFYERTYYCKGEDVEYLFFCYSYDAEEWFSIPELIEDKNGDGKISSEESIACNDYLRTLVDKNQDGIIDAAESQRLSDIQRHYAEYTFAINKADYIRMGGKDLKQGKKVTMTVDLTNVKGYYKVDYCGDVAPTIGYMLWSSHLGIYVGSHVKKAYLKTIHK</sequence>
<dbReference type="RefSeq" id="WP_046145254.1">
    <property type="nucleotide sequence ID" value="NZ_KQ033912.1"/>
</dbReference>
<proteinExistence type="predicted"/>
<keyword evidence="1" id="KW-0732">Signal</keyword>
<dbReference type="AlphaFoldDB" id="A0A0F5JP39"/>
<feature type="chain" id="PRO_5002489832" description="EF-hand domain-containing protein" evidence="1">
    <location>
        <begin position="21"/>
        <end position="208"/>
    </location>
</feature>
<dbReference type="PROSITE" id="PS51257">
    <property type="entry name" value="PROKAR_LIPOPROTEIN"/>
    <property type="match status" value="1"/>
</dbReference>
<comment type="caution">
    <text evidence="2">The sequence shown here is derived from an EMBL/GenBank/DDBJ whole genome shotgun (WGS) entry which is preliminary data.</text>
</comment>
<dbReference type="PATRIC" id="fig|927665.4.peg.619"/>
<dbReference type="HOGENOM" id="CLU_1319898_0_0_10"/>
<feature type="signal peptide" evidence="1">
    <location>
        <begin position="1"/>
        <end position="20"/>
    </location>
</feature>
<evidence type="ECO:0008006" key="4">
    <source>
        <dbReference type="Google" id="ProtNLM"/>
    </source>
</evidence>
<protein>
    <recommendedName>
        <fullName evidence="4">EF-hand domain-containing protein</fullName>
    </recommendedName>
</protein>
<accession>A0A0F5JP39</accession>
<evidence type="ECO:0000313" key="2">
    <source>
        <dbReference type="EMBL" id="KKB59528.1"/>
    </source>
</evidence>
<dbReference type="Proteomes" id="UP000033047">
    <property type="component" value="Unassembled WGS sequence"/>
</dbReference>
<dbReference type="InterPro" id="IPR011992">
    <property type="entry name" value="EF-hand-dom_pair"/>
</dbReference>
<evidence type="ECO:0000313" key="3">
    <source>
        <dbReference type="Proteomes" id="UP000033047"/>
    </source>
</evidence>
<organism evidence="2 3">
    <name type="scientific">Parabacteroides goldsteinii DSM 19448 = WAL 12034</name>
    <dbReference type="NCBI Taxonomy" id="927665"/>
    <lineage>
        <taxon>Bacteria</taxon>
        <taxon>Pseudomonadati</taxon>
        <taxon>Bacteroidota</taxon>
        <taxon>Bacteroidia</taxon>
        <taxon>Bacteroidales</taxon>
        <taxon>Tannerellaceae</taxon>
        <taxon>Parabacteroides</taxon>
    </lineage>
</organism>
<name>A0A0F5JP39_9BACT</name>
<dbReference type="SUPFAM" id="SSF47473">
    <property type="entry name" value="EF-hand"/>
    <property type="match status" value="1"/>
</dbReference>
<dbReference type="EMBL" id="AQHV01000002">
    <property type="protein sequence ID" value="KKB59528.1"/>
    <property type="molecule type" value="Genomic_DNA"/>
</dbReference>
<evidence type="ECO:0000256" key="1">
    <source>
        <dbReference type="SAM" id="SignalP"/>
    </source>
</evidence>
<dbReference type="STRING" id="927665.HMPREF1535_00613"/>
<gene>
    <name evidence="2" type="ORF">HMPREF1535_00613</name>
</gene>
<reference evidence="2 3" key="1">
    <citation type="submission" date="2013-04" db="EMBL/GenBank/DDBJ databases">
        <title>The Genome Sequence of Parabacteroides goldsteinii DSM 19448.</title>
        <authorList>
            <consortium name="The Broad Institute Genomics Platform"/>
            <person name="Earl A."/>
            <person name="Ward D."/>
            <person name="Feldgarden M."/>
            <person name="Gevers D."/>
            <person name="Martens E."/>
            <person name="Sakamoto M."/>
            <person name="Benno Y."/>
            <person name="Song Y."/>
            <person name="Liu C."/>
            <person name="Lee J."/>
            <person name="Bolanos M."/>
            <person name="Vaisanen M.L."/>
            <person name="Finegold S.M."/>
            <person name="Walker B."/>
            <person name="Young S."/>
            <person name="Zeng Q."/>
            <person name="Gargeya S."/>
            <person name="Fitzgerald M."/>
            <person name="Haas B."/>
            <person name="Abouelleil A."/>
            <person name="Allen A.W."/>
            <person name="Alvarado L."/>
            <person name="Arachchi H.M."/>
            <person name="Berlin A.M."/>
            <person name="Chapman S.B."/>
            <person name="Gainer-Dewar J."/>
            <person name="Goldberg J."/>
            <person name="Griggs A."/>
            <person name="Gujja S."/>
            <person name="Hansen M."/>
            <person name="Howarth C."/>
            <person name="Imamovic A."/>
            <person name="Ireland A."/>
            <person name="Larimer J."/>
            <person name="McCowan C."/>
            <person name="Murphy C."/>
            <person name="Pearson M."/>
            <person name="Poon T.W."/>
            <person name="Priest M."/>
            <person name="Roberts A."/>
            <person name="Saif S."/>
            <person name="Shea T."/>
            <person name="Sisk P."/>
            <person name="Sykes S."/>
            <person name="Wortman J."/>
            <person name="Nusbaum C."/>
            <person name="Birren B."/>
        </authorList>
    </citation>
    <scope>NUCLEOTIDE SEQUENCE [LARGE SCALE GENOMIC DNA]</scope>
    <source>
        <strain evidence="2 3">DSM 19448</strain>
    </source>
</reference>